<dbReference type="InParanoid" id="A0A1X7TAW2"/>
<dbReference type="EnsemblMetazoa" id="Aqu2.1.11691_001">
    <property type="protein sequence ID" value="Aqu2.1.11691_001"/>
    <property type="gene ID" value="Aqu2.1.11691"/>
</dbReference>
<sequence>MRDIGEITTANGIDREKHPACEILDRYTSDPTVQRNLLGLSYLLHSENIISKRIWSSGEKLLKDVKKTICQNDQHLKTFADILQRSDRTEKVGKAIMNEYKEYKEECTNEDYKITAEKGIHLDIVNFTKVRMVYAATFDAIDKVIASDTPSLAELQTFLRRGYGYCKLPSQCEKATLLTYSRKGIRYSEEDKGVLIKYDEEIKMELAQKGQNPMHVDFRHIHCYKMPGDQCELDSTCTWEDRLGKKRDQIVFLVDNKHDKFPSWYYLLIFEDALNEFKDKQDRGNIGVKEAKKYGKVLYSGPGQNPPSDVKKKLNLRFDMNTYASYKFTDC</sequence>
<evidence type="ECO:0000313" key="1">
    <source>
        <dbReference type="EnsemblMetazoa" id="Aqu2.1.11691_001"/>
    </source>
</evidence>
<protein>
    <submittedName>
        <fullName evidence="1">Uncharacterized protein</fullName>
    </submittedName>
</protein>
<accession>A0A1X7TAW2</accession>
<reference evidence="1" key="1">
    <citation type="submission" date="2017-05" db="UniProtKB">
        <authorList>
            <consortium name="EnsemblMetazoa"/>
        </authorList>
    </citation>
    <scope>IDENTIFICATION</scope>
</reference>
<dbReference type="AlphaFoldDB" id="A0A1X7TAW2"/>
<dbReference type="OrthoDB" id="10070144at2759"/>
<proteinExistence type="predicted"/>
<name>A0A1X7TAW2_AMPQE</name>
<organism evidence="1">
    <name type="scientific">Amphimedon queenslandica</name>
    <name type="common">Sponge</name>
    <dbReference type="NCBI Taxonomy" id="400682"/>
    <lineage>
        <taxon>Eukaryota</taxon>
        <taxon>Metazoa</taxon>
        <taxon>Porifera</taxon>
        <taxon>Demospongiae</taxon>
        <taxon>Heteroscleromorpha</taxon>
        <taxon>Haplosclerida</taxon>
        <taxon>Niphatidae</taxon>
        <taxon>Amphimedon</taxon>
    </lineage>
</organism>